<evidence type="ECO:0000313" key="3">
    <source>
        <dbReference type="Proteomes" id="UP000298030"/>
    </source>
</evidence>
<dbReference type="EMBL" id="QPFP01000079">
    <property type="protein sequence ID" value="TEB23302.1"/>
    <property type="molecule type" value="Genomic_DNA"/>
</dbReference>
<sequence length="102" mass="11930">MNKAKGAADKAQEILANAVDHEGNDLNAANNKNFQIDIGIRDLDDIEEYERSFEDDQEYERSFEDDLEERSPLEELEDFLESRELNDMIEELYERLGEVEDL</sequence>
<evidence type="ECO:0000313" key="2">
    <source>
        <dbReference type="EMBL" id="TEB23302.1"/>
    </source>
</evidence>
<gene>
    <name evidence="2" type="ORF">FA13DRAFT_1740064</name>
</gene>
<evidence type="ECO:0000256" key="1">
    <source>
        <dbReference type="SAM" id="MobiDB-lite"/>
    </source>
</evidence>
<comment type="caution">
    <text evidence="2">The sequence shown here is derived from an EMBL/GenBank/DDBJ whole genome shotgun (WGS) entry which is preliminary data.</text>
</comment>
<organism evidence="2 3">
    <name type="scientific">Coprinellus micaceus</name>
    <name type="common">Glistening ink-cap mushroom</name>
    <name type="synonym">Coprinus micaceus</name>
    <dbReference type="NCBI Taxonomy" id="71717"/>
    <lineage>
        <taxon>Eukaryota</taxon>
        <taxon>Fungi</taxon>
        <taxon>Dikarya</taxon>
        <taxon>Basidiomycota</taxon>
        <taxon>Agaricomycotina</taxon>
        <taxon>Agaricomycetes</taxon>
        <taxon>Agaricomycetidae</taxon>
        <taxon>Agaricales</taxon>
        <taxon>Agaricineae</taxon>
        <taxon>Psathyrellaceae</taxon>
        <taxon>Coprinellus</taxon>
    </lineage>
</organism>
<keyword evidence="3" id="KW-1185">Reference proteome</keyword>
<feature type="region of interest" description="Disordered" evidence="1">
    <location>
        <begin position="49"/>
        <end position="70"/>
    </location>
</feature>
<reference evidence="2 3" key="1">
    <citation type="journal article" date="2019" name="Nat. Ecol. Evol.">
        <title>Megaphylogeny resolves global patterns of mushroom evolution.</title>
        <authorList>
            <person name="Varga T."/>
            <person name="Krizsan K."/>
            <person name="Foldi C."/>
            <person name="Dima B."/>
            <person name="Sanchez-Garcia M."/>
            <person name="Sanchez-Ramirez S."/>
            <person name="Szollosi G.J."/>
            <person name="Szarkandi J.G."/>
            <person name="Papp V."/>
            <person name="Albert L."/>
            <person name="Andreopoulos W."/>
            <person name="Angelini C."/>
            <person name="Antonin V."/>
            <person name="Barry K.W."/>
            <person name="Bougher N.L."/>
            <person name="Buchanan P."/>
            <person name="Buyck B."/>
            <person name="Bense V."/>
            <person name="Catcheside P."/>
            <person name="Chovatia M."/>
            <person name="Cooper J."/>
            <person name="Damon W."/>
            <person name="Desjardin D."/>
            <person name="Finy P."/>
            <person name="Geml J."/>
            <person name="Haridas S."/>
            <person name="Hughes K."/>
            <person name="Justo A."/>
            <person name="Karasinski D."/>
            <person name="Kautmanova I."/>
            <person name="Kiss B."/>
            <person name="Kocsube S."/>
            <person name="Kotiranta H."/>
            <person name="LaButti K.M."/>
            <person name="Lechner B.E."/>
            <person name="Liimatainen K."/>
            <person name="Lipzen A."/>
            <person name="Lukacs Z."/>
            <person name="Mihaltcheva S."/>
            <person name="Morgado L.N."/>
            <person name="Niskanen T."/>
            <person name="Noordeloos M.E."/>
            <person name="Ohm R.A."/>
            <person name="Ortiz-Santana B."/>
            <person name="Ovrebo C."/>
            <person name="Racz N."/>
            <person name="Riley R."/>
            <person name="Savchenko A."/>
            <person name="Shiryaev A."/>
            <person name="Soop K."/>
            <person name="Spirin V."/>
            <person name="Szebenyi C."/>
            <person name="Tomsovsky M."/>
            <person name="Tulloss R.E."/>
            <person name="Uehling J."/>
            <person name="Grigoriev I.V."/>
            <person name="Vagvolgyi C."/>
            <person name="Papp T."/>
            <person name="Martin F.M."/>
            <person name="Miettinen O."/>
            <person name="Hibbett D.S."/>
            <person name="Nagy L.G."/>
        </authorList>
    </citation>
    <scope>NUCLEOTIDE SEQUENCE [LARGE SCALE GENOMIC DNA]</scope>
    <source>
        <strain evidence="2 3">FP101781</strain>
    </source>
</reference>
<feature type="non-terminal residue" evidence="2">
    <location>
        <position position="102"/>
    </location>
</feature>
<dbReference type="AlphaFoldDB" id="A0A4Y7SNE3"/>
<protein>
    <submittedName>
        <fullName evidence="2">Uncharacterized protein</fullName>
    </submittedName>
</protein>
<proteinExistence type="predicted"/>
<name>A0A4Y7SNE3_COPMI</name>
<dbReference type="Proteomes" id="UP000298030">
    <property type="component" value="Unassembled WGS sequence"/>
</dbReference>
<accession>A0A4Y7SNE3</accession>